<reference evidence="1 2" key="1">
    <citation type="submission" date="2022-11" db="EMBL/GenBank/DDBJ databases">
        <title>Mucor velutinosus strain NIH1002 WGS.</title>
        <authorList>
            <person name="Subramanian P."/>
            <person name="Mullikin J.C."/>
            <person name="Segre J.A."/>
            <person name="Zelazny A.M."/>
        </authorList>
    </citation>
    <scope>NUCLEOTIDE SEQUENCE [LARGE SCALE GENOMIC DNA]</scope>
    <source>
        <strain evidence="1 2">NIH1002</strain>
    </source>
</reference>
<proteinExistence type="predicted"/>
<gene>
    <name evidence="1" type="ORF">ATC70_009398</name>
</gene>
<evidence type="ECO:0000313" key="2">
    <source>
        <dbReference type="Proteomes" id="UP001304243"/>
    </source>
</evidence>
<dbReference type="RefSeq" id="XP_064685832.1">
    <property type="nucleotide sequence ID" value="XM_064828630.1"/>
</dbReference>
<sequence length="533" mass="61615">MSTSKPKPPNLQRLKGSYILPDTLRNDAQLNSSILRNAAKDWGNLEEIIDSYLCNSVVWEKTGVEFLSLLQSSFNQIVQWVKQQSSSAFLSLLAEYVKSLVIYYKNDKIKYDVCQLYQQAELRRRVERNSAEAELQAESTMSVLMTRKGKEREDSMILHKRQLVEDPFNSRPLTDEEQMLTSDSHESSFKLQKNGVGYDIHTPTRKYFLSPQKPVIQSHDRAACTQYFDLRLSTDVQPNCSASLQTEFDSHMEDLRLNKSLVTVLGDDYLDFMKKLFSVDMSDFAREIFSIKPTSSNDCMKFMQQSYNDLCVNFNDPPNYSRSGERTLFVETFVQQFKLFSRMTRLLYFKWAEKKLQSSDHCWLLKKDFQKKDVQLKLLDGVGIMKKNDVNFIMLESSGVGDDILAHTLEDTLKNLKHGSDSLASILCDYKDCSIKTAKKIVVLTGHIIQNKMTILKYSPGPSGKWSVVETRSCTIPLKYENRMDSIKLYETFAYIYLTLKEQEEVYEKLSEEKLGLIPVAEEDMVRNSLYFL</sequence>
<name>A0AAN7DKN6_9FUNG</name>
<dbReference type="Proteomes" id="UP001304243">
    <property type="component" value="Unassembled WGS sequence"/>
</dbReference>
<keyword evidence="2" id="KW-1185">Reference proteome</keyword>
<dbReference type="GeneID" id="89953084"/>
<accession>A0AAN7DKN6</accession>
<protein>
    <submittedName>
        <fullName evidence="1">Uncharacterized protein</fullName>
    </submittedName>
</protein>
<comment type="caution">
    <text evidence="1">The sequence shown here is derived from an EMBL/GenBank/DDBJ whole genome shotgun (WGS) entry which is preliminary data.</text>
</comment>
<dbReference type="AlphaFoldDB" id="A0AAN7DKN6"/>
<organism evidence="1 2">
    <name type="scientific">Mucor velutinosus</name>
    <dbReference type="NCBI Taxonomy" id="708070"/>
    <lineage>
        <taxon>Eukaryota</taxon>
        <taxon>Fungi</taxon>
        <taxon>Fungi incertae sedis</taxon>
        <taxon>Mucoromycota</taxon>
        <taxon>Mucoromycotina</taxon>
        <taxon>Mucoromycetes</taxon>
        <taxon>Mucorales</taxon>
        <taxon>Mucorineae</taxon>
        <taxon>Mucoraceae</taxon>
        <taxon>Mucor</taxon>
    </lineage>
</organism>
<evidence type="ECO:0000313" key="1">
    <source>
        <dbReference type="EMBL" id="KAK4519166.1"/>
    </source>
</evidence>
<dbReference type="EMBL" id="JASEJX010000012">
    <property type="protein sequence ID" value="KAK4519166.1"/>
    <property type="molecule type" value="Genomic_DNA"/>
</dbReference>